<gene>
    <name evidence="2" type="ORF">ENR15_10520</name>
</gene>
<protein>
    <submittedName>
        <fullName evidence="2">Uncharacterized protein</fullName>
    </submittedName>
</protein>
<sequence>MTNNGDKIMTDKPVFKITDKMFETLVEWQEETENVEFSLPPSESPNEPPKSEPDKNKDAASDP</sequence>
<reference evidence="2" key="1">
    <citation type="journal article" date="2020" name="mSystems">
        <title>Genome- and Community-Level Interaction Insights into Carbon Utilization and Element Cycling Functions of Hydrothermarchaeota in Hydrothermal Sediment.</title>
        <authorList>
            <person name="Zhou Z."/>
            <person name="Liu Y."/>
            <person name="Xu W."/>
            <person name="Pan J."/>
            <person name="Luo Z.H."/>
            <person name="Li M."/>
        </authorList>
    </citation>
    <scope>NUCLEOTIDE SEQUENCE [LARGE SCALE GENOMIC DNA]</scope>
    <source>
        <strain evidence="2">SpSt-374</strain>
    </source>
</reference>
<name>A0A7C3VHA0_9CYAN</name>
<proteinExistence type="predicted"/>
<accession>A0A7C3VHA0</accession>
<comment type="caution">
    <text evidence="2">The sequence shown here is derived from an EMBL/GenBank/DDBJ whole genome shotgun (WGS) entry which is preliminary data.</text>
</comment>
<evidence type="ECO:0000256" key="1">
    <source>
        <dbReference type="SAM" id="MobiDB-lite"/>
    </source>
</evidence>
<organism evidence="2">
    <name type="scientific">Planktothricoides sp. SpSt-374</name>
    <dbReference type="NCBI Taxonomy" id="2282167"/>
    <lineage>
        <taxon>Bacteria</taxon>
        <taxon>Bacillati</taxon>
        <taxon>Cyanobacteriota</taxon>
        <taxon>Cyanophyceae</taxon>
        <taxon>Oscillatoriophycideae</taxon>
        <taxon>Oscillatoriales</taxon>
        <taxon>Oscillatoriaceae</taxon>
        <taxon>Planktothricoides</taxon>
    </lineage>
</organism>
<dbReference type="EMBL" id="DSPX01000102">
    <property type="protein sequence ID" value="HGG01059.1"/>
    <property type="molecule type" value="Genomic_DNA"/>
</dbReference>
<feature type="compositionally biased region" description="Basic and acidic residues" evidence="1">
    <location>
        <begin position="49"/>
        <end position="63"/>
    </location>
</feature>
<feature type="region of interest" description="Disordered" evidence="1">
    <location>
        <begin position="31"/>
        <end position="63"/>
    </location>
</feature>
<evidence type="ECO:0000313" key="2">
    <source>
        <dbReference type="EMBL" id="HGG01059.1"/>
    </source>
</evidence>
<dbReference type="AlphaFoldDB" id="A0A7C3VHA0"/>